<keyword evidence="1" id="KW-0812">Transmembrane</keyword>
<evidence type="ECO:0000259" key="2">
    <source>
        <dbReference type="Pfam" id="PF14501"/>
    </source>
</evidence>
<feature type="transmembrane region" description="Helical" evidence="1">
    <location>
        <begin position="152"/>
        <end position="170"/>
    </location>
</feature>
<dbReference type="SUPFAM" id="SSF55874">
    <property type="entry name" value="ATPase domain of HSP90 chaperone/DNA topoisomerase II/histidine kinase"/>
    <property type="match status" value="1"/>
</dbReference>
<keyword evidence="1" id="KW-1133">Transmembrane helix</keyword>
<name>A0A940PCD5_9ENTE</name>
<dbReference type="PANTHER" id="PTHR40448">
    <property type="entry name" value="TWO-COMPONENT SENSOR HISTIDINE KINASE"/>
    <property type="match status" value="1"/>
</dbReference>
<evidence type="ECO:0000256" key="1">
    <source>
        <dbReference type="SAM" id="Phobius"/>
    </source>
</evidence>
<dbReference type="Gene3D" id="3.30.565.10">
    <property type="entry name" value="Histidine kinase-like ATPase, C-terminal domain"/>
    <property type="match status" value="1"/>
</dbReference>
<dbReference type="PANTHER" id="PTHR40448:SF1">
    <property type="entry name" value="TWO-COMPONENT SENSOR HISTIDINE KINASE"/>
    <property type="match status" value="1"/>
</dbReference>
<dbReference type="AlphaFoldDB" id="A0A940PCD5"/>
<dbReference type="Pfam" id="PF14501">
    <property type="entry name" value="HATPase_c_5"/>
    <property type="match status" value="1"/>
</dbReference>
<dbReference type="GO" id="GO:0042802">
    <property type="term" value="F:identical protein binding"/>
    <property type="evidence" value="ECO:0007669"/>
    <property type="project" value="TreeGrafter"/>
</dbReference>
<feature type="transmembrane region" description="Helical" evidence="1">
    <location>
        <begin position="80"/>
        <end position="102"/>
    </location>
</feature>
<dbReference type="InterPro" id="IPR036890">
    <property type="entry name" value="HATPase_C_sf"/>
</dbReference>
<accession>A0A940PCD5</accession>
<feature type="transmembrane region" description="Helical" evidence="1">
    <location>
        <begin position="182"/>
        <end position="202"/>
    </location>
</feature>
<feature type="domain" description="Sensor histidine kinase NatK-like C-terminal" evidence="2">
    <location>
        <begin position="330"/>
        <end position="430"/>
    </location>
</feature>
<evidence type="ECO:0000313" key="3">
    <source>
        <dbReference type="EMBL" id="MBP1042369.1"/>
    </source>
</evidence>
<organism evidence="3 4">
    <name type="scientific">Vagococcus allomyrinae</name>
    <dbReference type="NCBI Taxonomy" id="2794353"/>
    <lineage>
        <taxon>Bacteria</taxon>
        <taxon>Bacillati</taxon>
        <taxon>Bacillota</taxon>
        <taxon>Bacilli</taxon>
        <taxon>Lactobacillales</taxon>
        <taxon>Enterococcaceae</taxon>
        <taxon>Vagococcus</taxon>
    </lineage>
</organism>
<feature type="transmembrane region" description="Helical" evidence="1">
    <location>
        <begin position="55"/>
        <end position="73"/>
    </location>
</feature>
<keyword evidence="4" id="KW-1185">Reference proteome</keyword>
<keyword evidence="1" id="KW-0472">Membrane</keyword>
<protein>
    <submittedName>
        <fullName evidence="3">GHKL domain-containing protein</fullName>
    </submittedName>
</protein>
<dbReference type="Proteomes" id="UP000674938">
    <property type="component" value="Unassembled WGS sequence"/>
</dbReference>
<feature type="transmembrane region" description="Helical" evidence="1">
    <location>
        <begin position="114"/>
        <end position="131"/>
    </location>
</feature>
<gene>
    <name evidence="3" type="ORF">I6N95_15215</name>
</gene>
<comment type="caution">
    <text evidence="3">The sequence shown here is derived from an EMBL/GenBank/DDBJ whole genome shotgun (WGS) entry which is preliminary data.</text>
</comment>
<dbReference type="InterPro" id="IPR032834">
    <property type="entry name" value="NatK-like_C"/>
</dbReference>
<dbReference type="EMBL" id="JAEEGA010000010">
    <property type="protein sequence ID" value="MBP1042369.1"/>
    <property type="molecule type" value="Genomic_DNA"/>
</dbReference>
<sequence length="433" mass="50348">MTDLLIAYISFAHLFEFTLAYFFLDQLYLKTKINYALILLILLFGLYIGQNFSKLDTLILFIFFFFLSLKNSTKKNVAHSLLVVAIAHLLEILTSQLIRPLFLKSIDATQPIEQFFLFFLILITTFILILIGARSINKWVLPIINGRRNESAISYLLTLSLLAYQTYWLLANYAKNTPLLRGFILVFYVILVALIVSVIQTFTKNEELKFQAQQRKLEYDMMSKYAEEIKKQYQDMRKFRHDYVNILSSIEYYLDQNKMEELRQFYYTSVKQTKSLFKTNMLRLDDLQKINSIEVRSILTTKLITAQEKKIDVQIEVNEPIPSDLSVDPVILIRILGILLDNAIEELESLNEGKLLVGIFIMKDDLMFIIQNTVRENVEPLHLLKKEGFSTKGDNRGLGLANVEELILLEQRLLLETTVTNEVFIQKITITKG</sequence>
<reference evidence="3" key="1">
    <citation type="submission" date="2020-12" db="EMBL/GenBank/DDBJ databases">
        <title>Vagococcus allomyrinae sp. nov. and Enterococcus lavae sp. nov., isolated from the larvae of Allomyrina dichotoma.</title>
        <authorList>
            <person name="Lee S.D."/>
        </authorList>
    </citation>
    <scope>NUCLEOTIDE SEQUENCE</scope>
    <source>
        <strain evidence="3">BWB3-3</strain>
    </source>
</reference>
<feature type="transmembrane region" description="Helical" evidence="1">
    <location>
        <begin position="6"/>
        <end position="24"/>
    </location>
</feature>
<dbReference type="RefSeq" id="WP_209529496.1">
    <property type="nucleotide sequence ID" value="NZ_JAEEGA010000010.1"/>
</dbReference>
<proteinExistence type="predicted"/>
<evidence type="ECO:0000313" key="4">
    <source>
        <dbReference type="Proteomes" id="UP000674938"/>
    </source>
</evidence>